<dbReference type="GO" id="GO:0030479">
    <property type="term" value="C:actin cortical patch"/>
    <property type="evidence" value="ECO:0007669"/>
    <property type="project" value="TreeGrafter"/>
</dbReference>
<dbReference type="EMBL" id="ML220118">
    <property type="protein sequence ID" value="TGZ81598.1"/>
    <property type="molecule type" value="Genomic_DNA"/>
</dbReference>
<protein>
    <submittedName>
        <fullName evidence="8">BAR-domain-containing protein</fullName>
    </submittedName>
</protein>
<proteinExistence type="predicted"/>
<keyword evidence="1 4" id="KW-0728">SH3 domain</keyword>
<organism evidence="8 9">
    <name type="scientific">Ascodesmis nigricans</name>
    <dbReference type="NCBI Taxonomy" id="341454"/>
    <lineage>
        <taxon>Eukaryota</taxon>
        <taxon>Fungi</taxon>
        <taxon>Dikarya</taxon>
        <taxon>Ascomycota</taxon>
        <taxon>Pezizomycotina</taxon>
        <taxon>Pezizomycetes</taxon>
        <taxon>Pezizales</taxon>
        <taxon>Ascodesmidaceae</taxon>
        <taxon>Ascodesmis</taxon>
    </lineage>
</organism>
<evidence type="ECO:0000256" key="5">
    <source>
        <dbReference type="SAM" id="MobiDB-lite"/>
    </source>
</evidence>
<dbReference type="GO" id="GO:0097320">
    <property type="term" value="P:plasma membrane tubulation"/>
    <property type="evidence" value="ECO:0007669"/>
    <property type="project" value="TreeGrafter"/>
</dbReference>
<reference evidence="8 9" key="1">
    <citation type="submission" date="2019-04" db="EMBL/GenBank/DDBJ databases">
        <title>Comparative genomics and transcriptomics to analyze fruiting body development in filamentous ascomycetes.</title>
        <authorList>
            <consortium name="DOE Joint Genome Institute"/>
            <person name="Lutkenhaus R."/>
            <person name="Traeger S."/>
            <person name="Breuer J."/>
            <person name="Kuo A."/>
            <person name="Lipzen A."/>
            <person name="Pangilinan J."/>
            <person name="Dilworth D."/>
            <person name="Sandor L."/>
            <person name="Poggeler S."/>
            <person name="Barry K."/>
            <person name="Grigoriev I.V."/>
            <person name="Nowrousian M."/>
        </authorList>
    </citation>
    <scope>NUCLEOTIDE SEQUENCE [LARGE SCALE GENOMIC DNA]</scope>
    <source>
        <strain evidence="8 9">CBS 389.68</strain>
    </source>
</reference>
<dbReference type="PROSITE" id="PS51021">
    <property type="entry name" value="BAR"/>
    <property type="match status" value="1"/>
</dbReference>
<evidence type="ECO:0000256" key="4">
    <source>
        <dbReference type="PROSITE-ProRule" id="PRU00192"/>
    </source>
</evidence>
<dbReference type="STRING" id="341454.A0A4S2MXZ3"/>
<evidence type="ECO:0000259" key="7">
    <source>
        <dbReference type="PROSITE" id="PS51021"/>
    </source>
</evidence>
<dbReference type="FunFam" id="2.30.30.40:FF:000189">
    <property type="entry name" value="BAR adaptor protein RVS167"/>
    <property type="match status" value="1"/>
</dbReference>
<dbReference type="SUPFAM" id="SSF103657">
    <property type="entry name" value="BAR/IMD domain-like"/>
    <property type="match status" value="1"/>
</dbReference>
<dbReference type="PRINTS" id="PR00452">
    <property type="entry name" value="SH3DOMAIN"/>
</dbReference>
<dbReference type="PROSITE" id="PS50002">
    <property type="entry name" value="SH3"/>
    <property type="match status" value="1"/>
</dbReference>
<keyword evidence="3" id="KW-0175">Coiled coil</keyword>
<dbReference type="InterPro" id="IPR001452">
    <property type="entry name" value="SH3_domain"/>
</dbReference>
<dbReference type="GO" id="GO:0006897">
    <property type="term" value="P:endocytosis"/>
    <property type="evidence" value="ECO:0007669"/>
    <property type="project" value="InterPro"/>
</dbReference>
<keyword evidence="9" id="KW-1185">Reference proteome</keyword>
<dbReference type="PANTHER" id="PTHR47174:SF1">
    <property type="entry name" value="REDUCED VIABILITY UPON STARVATION PROTEIN 167"/>
    <property type="match status" value="1"/>
</dbReference>
<dbReference type="Gene3D" id="1.20.1270.60">
    <property type="entry name" value="Arfaptin homology (AH) domain/BAR domain"/>
    <property type="match status" value="1"/>
</dbReference>
<name>A0A4S2MXZ3_9PEZI</name>
<dbReference type="InterPro" id="IPR027267">
    <property type="entry name" value="AH/BAR_dom_sf"/>
</dbReference>
<dbReference type="InParanoid" id="A0A4S2MXZ3"/>
<feature type="domain" description="SH3" evidence="6">
    <location>
        <begin position="389"/>
        <end position="448"/>
    </location>
</feature>
<dbReference type="GO" id="GO:0051666">
    <property type="term" value="P:actin cortical patch localization"/>
    <property type="evidence" value="ECO:0007669"/>
    <property type="project" value="InterPro"/>
</dbReference>
<dbReference type="SMART" id="SM00721">
    <property type="entry name" value="BAR"/>
    <property type="match status" value="1"/>
</dbReference>
<evidence type="ECO:0000256" key="3">
    <source>
        <dbReference type="ARBA" id="ARBA00023054"/>
    </source>
</evidence>
<dbReference type="Gene3D" id="2.30.30.40">
    <property type="entry name" value="SH3 Domains"/>
    <property type="match status" value="1"/>
</dbReference>
<dbReference type="AlphaFoldDB" id="A0A4S2MXZ3"/>
<dbReference type="GO" id="GO:0031097">
    <property type="term" value="C:medial cortex"/>
    <property type="evidence" value="ECO:0007669"/>
    <property type="project" value="TreeGrafter"/>
</dbReference>
<dbReference type="SUPFAM" id="SSF50044">
    <property type="entry name" value="SH3-domain"/>
    <property type="match status" value="1"/>
</dbReference>
<evidence type="ECO:0000259" key="6">
    <source>
        <dbReference type="PROSITE" id="PS50002"/>
    </source>
</evidence>
<gene>
    <name evidence="8" type="ORF">EX30DRAFT_250026</name>
</gene>
<dbReference type="OrthoDB" id="2159336at2759"/>
<dbReference type="SMART" id="SM00326">
    <property type="entry name" value="SH3"/>
    <property type="match status" value="1"/>
</dbReference>
<evidence type="ECO:0000256" key="1">
    <source>
        <dbReference type="ARBA" id="ARBA00022443"/>
    </source>
</evidence>
<dbReference type="GO" id="GO:1990528">
    <property type="term" value="C:Rvs161p-Rvs167p complex"/>
    <property type="evidence" value="ECO:0007669"/>
    <property type="project" value="TreeGrafter"/>
</dbReference>
<evidence type="ECO:0000313" key="8">
    <source>
        <dbReference type="EMBL" id="TGZ81598.1"/>
    </source>
</evidence>
<evidence type="ECO:0000256" key="2">
    <source>
        <dbReference type="ARBA" id="ARBA00022553"/>
    </source>
</evidence>
<dbReference type="InterPro" id="IPR046982">
    <property type="entry name" value="BIN3/RVS161-like"/>
</dbReference>
<dbReference type="GO" id="GO:0043332">
    <property type="term" value="C:mating projection tip"/>
    <property type="evidence" value="ECO:0007669"/>
    <property type="project" value="TreeGrafter"/>
</dbReference>
<dbReference type="FunCoup" id="A0A4S2MXZ3">
    <property type="interactions" value="286"/>
</dbReference>
<dbReference type="GO" id="GO:0008289">
    <property type="term" value="F:lipid binding"/>
    <property type="evidence" value="ECO:0007669"/>
    <property type="project" value="TreeGrafter"/>
</dbReference>
<dbReference type="CDD" id="cd07599">
    <property type="entry name" value="BAR_Rvs167p"/>
    <property type="match status" value="1"/>
</dbReference>
<dbReference type="InterPro" id="IPR004148">
    <property type="entry name" value="BAR_dom"/>
</dbReference>
<sequence>MSWKGFSRGVVRAPQSFKNKFNIGENTKDPVYQDAERRFQELEAETKKLHEESKKYFAAINGMLDHQIGFSQAIAEIYKPISGRVSDPTSFHDEGNDAGIEACQQYEAVVNELKGTLAPELEMIETRIIGPADELTEVIKLIRKTATKRQHKQLDYDRRRATLKSLKEKEKKDESAIYKAETALEIATQEFEFYNDLLKKDLPKLFALERDFIQPLFQSFYYMQLNIFYTLHEKMQALQIPYFELDADIVAAFEKKRGDVQEKAEALAIVKFKTQGAKMKLEALRKSKLDKEREAAGGVNRPTMDDENGTDNPPPSYAAATSPSALKPPPSVGFGAGYSPSTSPAIGGVSPRLGHAPSASKDWSSVAGKKKPAPPPPKPKPKNLVAAQPKTETVTALYDFEAQAEGDLAFRTGDVIEIVKRTGNVNEWWTGRIGARMGQFPGNYVKMN</sequence>
<dbReference type="Pfam" id="PF03114">
    <property type="entry name" value="BAR"/>
    <property type="match status" value="1"/>
</dbReference>
<dbReference type="Proteomes" id="UP000298138">
    <property type="component" value="Unassembled WGS sequence"/>
</dbReference>
<dbReference type="FunFam" id="1.20.1270.60:FF:000048">
    <property type="entry name" value="BAR adaptor protein RVS167"/>
    <property type="match status" value="1"/>
</dbReference>
<feature type="region of interest" description="Disordered" evidence="5">
    <location>
        <begin position="289"/>
        <end position="386"/>
    </location>
</feature>
<evidence type="ECO:0000313" key="9">
    <source>
        <dbReference type="Proteomes" id="UP000298138"/>
    </source>
</evidence>
<accession>A0A4S2MXZ3</accession>
<dbReference type="InterPro" id="IPR036028">
    <property type="entry name" value="SH3-like_dom_sf"/>
</dbReference>
<dbReference type="Pfam" id="PF00018">
    <property type="entry name" value="SH3_1"/>
    <property type="match status" value="1"/>
</dbReference>
<keyword evidence="2" id="KW-0597">Phosphoprotein</keyword>
<dbReference type="PANTHER" id="PTHR47174">
    <property type="entry name" value="BRIDGING INTEGRATOR 3"/>
    <property type="match status" value="1"/>
</dbReference>
<feature type="domain" description="BAR" evidence="7">
    <location>
        <begin position="17"/>
        <end position="251"/>
    </location>
</feature>